<keyword evidence="2" id="KW-1185">Reference proteome</keyword>
<dbReference type="SUPFAM" id="SSF54637">
    <property type="entry name" value="Thioesterase/thiol ester dehydrase-isomerase"/>
    <property type="match status" value="1"/>
</dbReference>
<dbReference type="Pfam" id="PF14539">
    <property type="entry name" value="DUF4442"/>
    <property type="match status" value="1"/>
</dbReference>
<dbReference type="Gene3D" id="3.10.129.10">
    <property type="entry name" value="Hotdog Thioesterase"/>
    <property type="match status" value="1"/>
</dbReference>
<accession>A0A967ACI6</accession>
<comment type="caution">
    <text evidence="1">The sequence shown here is derived from an EMBL/GenBank/DDBJ whole genome shotgun (WGS) entry which is preliminary data.</text>
</comment>
<name>A0A967ACI6_9FLAO</name>
<evidence type="ECO:0000313" key="2">
    <source>
        <dbReference type="Proteomes" id="UP000643701"/>
    </source>
</evidence>
<dbReference type="EMBL" id="JAANAS010000001">
    <property type="protein sequence ID" value="NGZ88768.1"/>
    <property type="molecule type" value="Genomic_DNA"/>
</dbReference>
<evidence type="ECO:0000313" key="1">
    <source>
        <dbReference type="EMBL" id="NGZ88768.1"/>
    </source>
</evidence>
<sequence length="149" mass="17360">MNSTKINFFLFFKLPSAWWSGVRLTHLSSTSAKSKVKHKWFNQNPFRSMYFAVQAMAAELTTGALVMQEINRNPQNFSMLVLENQSFFHKKATGVIRFECNQGELVRETIERCKSTKEGQTLNLKSLGYNEKNELVSHFQFIWTIKLKK</sequence>
<gene>
    <name evidence="1" type="ORF">G7034_00715</name>
</gene>
<dbReference type="InterPro" id="IPR027961">
    <property type="entry name" value="DUF4442"/>
</dbReference>
<dbReference type="Proteomes" id="UP000643701">
    <property type="component" value="Unassembled WGS sequence"/>
</dbReference>
<protein>
    <submittedName>
        <fullName evidence="1">DUF4442 domain-containing protein</fullName>
    </submittedName>
</protein>
<organism evidence="1 2">
    <name type="scientific">Psychroflexus maritimus</name>
    <dbReference type="NCBI Taxonomy" id="2714865"/>
    <lineage>
        <taxon>Bacteria</taxon>
        <taxon>Pseudomonadati</taxon>
        <taxon>Bacteroidota</taxon>
        <taxon>Flavobacteriia</taxon>
        <taxon>Flavobacteriales</taxon>
        <taxon>Flavobacteriaceae</taxon>
        <taxon>Psychroflexus</taxon>
    </lineage>
</organism>
<reference evidence="1" key="1">
    <citation type="submission" date="2020-03" db="EMBL/GenBank/DDBJ databases">
        <title>Psychroflexus Maritimus sp. nov., isolate from marine sediment.</title>
        <authorList>
            <person name="Zhong Y.-L."/>
        </authorList>
    </citation>
    <scope>NUCLEOTIDE SEQUENCE</scope>
    <source>
        <strain evidence="1">C1</strain>
    </source>
</reference>
<dbReference type="InterPro" id="IPR029069">
    <property type="entry name" value="HotDog_dom_sf"/>
</dbReference>
<dbReference type="RefSeq" id="WP_166399033.1">
    <property type="nucleotide sequence ID" value="NZ_JAANAS010000001.1"/>
</dbReference>
<proteinExistence type="predicted"/>
<dbReference type="AlphaFoldDB" id="A0A967ACI6"/>